<reference evidence="11" key="1">
    <citation type="submission" date="2020-12" db="EMBL/GenBank/DDBJ databases">
        <title>Metabolic potential, ecology and presence of endohyphal bacteria is reflected in genomic diversity of Mucoromycotina.</title>
        <authorList>
            <person name="Muszewska A."/>
            <person name="Okrasinska A."/>
            <person name="Steczkiewicz K."/>
            <person name="Drgas O."/>
            <person name="Orlowska M."/>
            <person name="Perlinska-Lenart U."/>
            <person name="Aleksandrzak-Piekarczyk T."/>
            <person name="Szatraj K."/>
            <person name="Zielenkiewicz U."/>
            <person name="Pilsyk S."/>
            <person name="Malc E."/>
            <person name="Mieczkowski P."/>
            <person name="Kruszewska J.S."/>
            <person name="Biernat P."/>
            <person name="Pawlowska J."/>
        </authorList>
    </citation>
    <scope>NUCLEOTIDE SEQUENCE</scope>
    <source>
        <strain evidence="11">WA0000051536</strain>
    </source>
</reference>
<dbReference type="GO" id="GO:0005886">
    <property type="term" value="C:plasma membrane"/>
    <property type="evidence" value="ECO:0007669"/>
    <property type="project" value="UniProtKB-SubCell"/>
</dbReference>
<evidence type="ECO:0000256" key="4">
    <source>
        <dbReference type="ARBA" id="ARBA00022692"/>
    </source>
</evidence>
<feature type="transmembrane region" description="Helical" evidence="8">
    <location>
        <begin position="101"/>
        <end position="122"/>
    </location>
</feature>
<dbReference type="NCBIfam" id="TIGR00836">
    <property type="entry name" value="amt"/>
    <property type="match status" value="1"/>
</dbReference>
<organism evidence="11 12">
    <name type="scientific">Umbelopsis vinacea</name>
    <dbReference type="NCBI Taxonomy" id="44442"/>
    <lineage>
        <taxon>Eukaryota</taxon>
        <taxon>Fungi</taxon>
        <taxon>Fungi incertae sedis</taxon>
        <taxon>Mucoromycota</taxon>
        <taxon>Mucoromycotina</taxon>
        <taxon>Umbelopsidomycetes</taxon>
        <taxon>Umbelopsidales</taxon>
        <taxon>Umbelopsidaceae</taxon>
        <taxon>Umbelopsis</taxon>
    </lineage>
</organism>
<evidence type="ECO:0000256" key="2">
    <source>
        <dbReference type="ARBA" id="ARBA00005887"/>
    </source>
</evidence>
<dbReference type="PANTHER" id="PTHR43029:SF10">
    <property type="entry name" value="AMMONIUM TRANSPORTER MEP2"/>
    <property type="match status" value="1"/>
</dbReference>
<dbReference type="InterPro" id="IPR018047">
    <property type="entry name" value="Ammonium_transpt_CS"/>
</dbReference>
<evidence type="ECO:0000256" key="7">
    <source>
        <dbReference type="ARBA" id="ARBA00023177"/>
    </source>
</evidence>
<dbReference type="SUPFAM" id="SSF111352">
    <property type="entry name" value="Ammonium transporter"/>
    <property type="match status" value="1"/>
</dbReference>
<evidence type="ECO:0000256" key="3">
    <source>
        <dbReference type="ARBA" id="ARBA00022448"/>
    </source>
</evidence>
<feature type="transmembrane region" description="Helical" evidence="8">
    <location>
        <begin position="318"/>
        <end position="339"/>
    </location>
</feature>
<dbReference type="InterPro" id="IPR024041">
    <property type="entry name" value="NH4_transpt_AmtB-like_dom"/>
</dbReference>
<dbReference type="Pfam" id="PF00909">
    <property type="entry name" value="Ammonium_transp"/>
    <property type="match status" value="1"/>
</dbReference>
<dbReference type="GO" id="GO:0008519">
    <property type="term" value="F:ammonium channel activity"/>
    <property type="evidence" value="ECO:0007669"/>
    <property type="project" value="InterPro"/>
</dbReference>
<feature type="transmembrane region" description="Helical" evidence="8">
    <location>
        <begin position="369"/>
        <end position="392"/>
    </location>
</feature>
<keyword evidence="4 8" id="KW-0812">Transmembrane</keyword>
<evidence type="ECO:0000259" key="10">
    <source>
        <dbReference type="Pfam" id="PF00909"/>
    </source>
</evidence>
<feature type="region of interest" description="Disordered" evidence="9">
    <location>
        <begin position="486"/>
        <end position="535"/>
    </location>
</feature>
<dbReference type="Gene3D" id="1.10.3430.10">
    <property type="entry name" value="Ammonium transporter AmtB like domains"/>
    <property type="match status" value="1"/>
</dbReference>
<dbReference type="Proteomes" id="UP000612746">
    <property type="component" value="Unassembled WGS sequence"/>
</dbReference>
<dbReference type="PANTHER" id="PTHR43029">
    <property type="entry name" value="AMMONIUM TRANSPORTER MEP2"/>
    <property type="match status" value="1"/>
</dbReference>
<feature type="transmembrane region" description="Helical" evidence="8">
    <location>
        <begin position="47"/>
        <end position="65"/>
    </location>
</feature>
<evidence type="ECO:0000256" key="1">
    <source>
        <dbReference type="ARBA" id="ARBA00004141"/>
    </source>
</evidence>
<keyword evidence="6 8" id="KW-0472">Membrane</keyword>
<dbReference type="EMBL" id="JAEPRA010000001">
    <property type="protein sequence ID" value="KAG2188976.1"/>
    <property type="molecule type" value="Genomic_DNA"/>
</dbReference>
<comment type="subcellular location">
    <subcellularLocation>
        <location evidence="8">Cell membrane</location>
        <topology evidence="8">Multi-pass membrane protein</topology>
    </subcellularLocation>
    <subcellularLocation>
        <location evidence="1">Membrane</location>
        <topology evidence="1">Multi-pass membrane protein</topology>
    </subcellularLocation>
</comment>
<dbReference type="InterPro" id="IPR029020">
    <property type="entry name" value="Ammonium/urea_transptr"/>
</dbReference>
<evidence type="ECO:0000313" key="12">
    <source>
        <dbReference type="Proteomes" id="UP000612746"/>
    </source>
</evidence>
<keyword evidence="12" id="KW-1185">Reference proteome</keyword>
<dbReference type="InterPro" id="IPR001905">
    <property type="entry name" value="Ammonium_transpt"/>
</dbReference>
<comment type="caution">
    <text evidence="11">The sequence shown here is derived from an EMBL/GenBank/DDBJ whole genome shotgun (WGS) entry which is preliminary data.</text>
</comment>
<evidence type="ECO:0000256" key="8">
    <source>
        <dbReference type="RuleBase" id="RU362002"/>
    </source>
</evidence>
<feature type="transmembrane region" description="Helical" evidence="8">
    <location>
        <begin position="15"/>
        <end position="35"/>
    </location>
</feature>
<name>A0A8H7UK54_9FUNG</name>
<evidence type="ECO:0000313" key="11">
    <source>
        <dbReference type="EMBL" id="KAG2188976.1"/>
    </source>
</evidence>
<keyword evidence="7 8" id="KW-0924">Ammonia transport</keyword>
<dbReference type="PROSITE" id="PS01219">
    <property type="entry name" value="AMMONIUM_TRANSP"/>
    <property type="match status" value="1"/>
</dbReference>
<feature type="transmembrane region" description="Helical" evidence="8">
    <location>
        <begin position="262"/>
        <end position="279"/>
    </location>
</feature>
<feature type="transmembrane region" description="Helical" evidence="8">
    <location>
        <begin position="202"/>
        <end position="222"/>
    </location>
</feature>
<feature type="transmembrane region" description="Helical" evidence="8">
    <location>
        <begin position="174"/>
        <end position="190"/>
    </location>
</feature>
<feature type="domain" description="Ammonium transporter AmtB-like" evidence="10">
    <location>
        <begin position="15"/>
        <end position="421"/>
    </location>
</feature>
<protein>
    <recommendedName>
        <fullName evidence="8">Ammonium transporter</fullName>
    </recommendedName>
</protein>
<evidence type="ECO:0000256" key="5">
    <source>
        <dbReference type="ARBA" id="ARBA00022989"/>
    </source>
</evidence>
<sequence length="535" mass="57266">MADPATQLMNTGDTAWVMMCTVLVFIMCPGLGFFYAGLARAKNALSLMYLTVLAVAVVSFQWYLIGYSLTFSETGGPFIGDTAHFLLRGVGIAPHVTAQTIPAGCFMIFQMMFACLTPALAFGSAAERMSLGPAIVFLFVWSTLVYDVITYWVWAGNGWLATLGVMDFAGGTPVHISSGLAAVAYAMVVGKRRDYDENANTPHNVSFVFLGLAMMWFGWFGFNAGSALAANARSVQSLIGTHLSGCVAAIVWVLMDYRHTKKWSMIGLCTGAVAGLATITPGSGFVSSSSALAFGAIGAIVCNLAVQYKHKYHFDDALDVFAVHYIGGLVGLVLTGIFAQQKVIALSYNEGDVVPLGGWLDGNFIQVPIQLAAIVTVSVWSFVVTYIILVVINKIPFLRLRLNDEAEMMGVDWSEMGERAYAYLPMTESGEFIAPNGNSTSADVAQGVVVKRVPDIIEQPAESGGDLGGIKLQDMDLASTPSYFQLEGNRNSERSASPSPTIRTDSTRKGSSGINDGASSSTYASRKQQKARAID</sequence>
<evidence type="ECO:0000256" key="9">
    <source>
        <dbReference type="SAM" id="MobiDB-lite"/>
    </source>
</evidence>
<keyword evidence="3 8" id="KW-0813">Transport</keyword>
<proteinExistence type="inferred from homology"/>
<comment type="similarity">
    <text evidence="2 8">Belongs to the ammonia transporter channel (TC 1.A.11.2) family.</text>
</comment>
<gene>
    <name evidence="11" type="ORF">INT44_004118</name>
</gene>
<feature type="transmembrane region" description="Helical" evidence="8">
    <location>
        <begin position="134"/>
        <end position="154"/>
    </location>
</feature>
<feature type="transmembrane region" description="Helical" evidence="8">
    <location>
        <begin position="234"/>
        <end position="255"/>
    </location>
</feature>
<accession>A0A8H7UK54</accession>
<dbReference type="AlphaFoldDB" id="A0A8H7UK54"/>
<dbReference type="OrthoDB" id="534912at2759"/>
<feature type="transmembrane region" description="Helical" evidence="8">
    <location>
        <begin position="285"/>
        <end position="306"/>
    </location>
</feature>
<keyword evidence="5 8" id="KW-1133">Transmembrane helix</keyword>
<feature type="compositionally biased region" description="Polar residues" evidence="9">
    <location>
        <begin position="494"/>
        <end position="526"/>
    </location>
</feature>
<evidence type="ECO:0000256" key="6">
    <source>
        <dbReference type="ARBA" id="ARBA00023136"/>
    </source>
</evidence>